<feature type="domain" description="DUF4785" evidence="3">
    <location>
        <begin position="178"/>
        <end position="283"/>
    </location>
</feature>
<evidence type="ECO:0000313" key="5">
    <source>
        <dbReference type="EMBL" id="KTD75435.1"/>
    </source>
</evidence>
<dbReference type="EMBL" id="LNYZ01000021">
    <property type="protein sequence ID" value="KTD75435.1"/>
    <property type="molecule type" value="Genomic_DNA"/>
</dbReference>
<keyword evidence="7" id="KW-1185">Reference proteome</keyword>
<organism evidence="6 8">
    <name type="scientific">Legionella steigerwaltii</name>
    <dbReference type="NCBI Taxonomy" id="460"/>
    <lineage>
        <taxon>Bacteria</taxon>
        <taxon>Pseudomonadati</taxon>
        <taxon>Pseudomonadota</taxon>
        <taxon>Gammaproteobacteria</taxon>
        <taxon>Legionellales</taxon>
        <taxon>Legionellaceae</taxon>
        <taxon>Legionella</taxon>
    </lineage>
</organism>
<evidence type="ECO:0000313" key="6">
    <source>
        <dbReference type="EMBL" id="STY22639.1"/>
    </source>
</evidence>
<proteinExistence type="predicted"/>
<accession>A0A378LA90</accession>
<protein>
    <recommendedName>
        <fullName evidence="9">DUF4785 domain-containing protein</fullName>
    </recommendedName>
</protein>
<dbReference type="Proteomes" id="UP000255110">
    <property type="component" value="Unassembled WGS sequence"/>
</dbReference>
<dbReference type="InterPro" id="IPR031979">
    <property type="entry name" value="DUF4785_N"/>
</dbReference>
<feature type="domain" description="DUF4785" evidence="4">
    <location>
        <begin position="286"/>
        <end position="389"/>
    </location>
</feature>
<dbReference type="Pfam" id="PF20943">
    <property type="entry name" value="DUF4785_3rd"/>
    <property type="match status" value="1"/>
</dbReference>
<dbReference type="EMBL" id="UGOY01000001">
    <property type="protein sequence ID" value="STY22639.1"/>
    <property type="molecule type" value="Genomic_DNA"/>
</dbReference>
<evidence type="ECO:0000259" key="4">
    <source>
        <dbReference type="Pfam" id="PF20943"/>
    </source>
</evidence>
<dbReference type="Gene3D" id="2.60.120.1370">
    <property type="match status" value="1"/>
</dbReference>
<reference evidence="6 8" key="2">
    <citation type="submission" date="2018-06" db="EMBL/GenBank/DDBJ databases">
        <authorList>
            <consortium name="Pathogen Informatics"/>
            <person name="Doyle S."/>
        </authorList>
    </citation>
    <scope>NUCLEOTIDE SEQUENCE [LARGE SCALE GENOMIC DNA]</scope>
    <source>
        <strain evidence="6 8">NCTC11991</strain>
    </source>
</reference>
<reference evidence="5 7" key="1">
    <citation type="submission" date="2015-11" db="EMBL/GenBank/DDBJ databases">
        <title>Genomic analysis of 38 Legionella species identifies large and diverse effector repertoires.</title>
        <authorList>
            <person name="Burstein D."/>
            <person name="Amaro F."/>
            <person name="Zusman T."/>
            <person name="Lifshitz Z."/>
            <person name="Cohen O."/>
            <person name="Gilbert J.A."/>
            <person name="Pupko T."/>
            <person name="Shuman H.A."/>
            <person name="Segal G."/>
        </authorList>
    </citation>
    <scope>NUCLEOTIDE SEQUENCE [LARGE SCALE GENOMIC DNA]</scope>
    <source>
        <strain evidence="5 7">SC-18-C9</strain>
    </source>
</reference>
<sequence length="393" mass="43986">MRTTLTLLSLFCCSQINAFTLPQHPTKSYDCDICSSLSHENLQDRWQISENTLSKTANNIQKSYSYHQQITAAQLQQGINLDIHSPEAVLRIIPLQKNKSVPALEIKSAASQFMSIKEASSLYSQDEAIDESLKIGSHQTILQIKPELGSGNFILKSKQIDPSIDANKYLIHVFEKYSLIYLQIEPSELHYQYGDQFNALIVLKDNITSYPVDDINASLIGPDNQIVPLQVKEIKRNQFQASALLSSDENTHGDNWYMEVDVSSELDDNTPTHRSGRVAFSYSVPSASLVSIRKIASNPLTLAATVDVATASRYALQSILYKKNSKGENVPVETVQSAQWLVPGKQTIKFSFDNSAHLAEDQLSVGYLHLTDYGQLKTVYHYDQPIKLSQLLD</sequence>
<evidence type="ECO:0000259" key="2">
    <source>
        <dbReference type="Pfam" id="PF16024"/>
    </source>
</evidence>
<dbReference type="Gene3D" id="2.60.40.1930">
    <property type="match status" value="1"/>
</dbReference>
<dbReference type="InterPro" id="IPR048295">
    <property type="entry name" value="DUF4785_C"/>
</dbReference>
<feature type="chain" id="PRO_5016847148" description="DUF4785 domain-containing protein" evidence="1">
    <location>
        <begin position="19"/>
        <end position="393"/>
    </location>
</feature>
<evidence type="ECO:0000313" key="7">
    <source>
        <dbReference type="Proteomes" id="UP000054820"/>
    </source>
</evidence>
<gene>
    <name evidence="5" type="ORF">Lstg_2462</name>
    <name evidence="6" type="ORF">NCTC11991_01228</name>
</gene>
<dbReference type="STRING" id="460.Lstg_2462"/>
<feature type="signal peptide" evidence="1">
    <location>
        <begin position="1"/>
        <end position="18"/>
    </location>
</feature>
<dbReference type="Pfam" id="PF20942">
    <property type="entry name" value="DUF4785_2nd"/>
    <property type="match status" value="1"/>
</dbReference>
<dbReference type="Proteomes" id="UP000054820">
    <property type="component" value="Unassembled WGS sequence"/>
</dbReference>
<dbReference type="RefSeq" id="WP_058478011.1">
    <property type="nucleotide sequence ID" value="NZ_CAAAIO010000032.1"/>
</dbReference>
<feature type="domain" description="DUF4785" evidence="2">
    <location>
        <begin position="34"/>
        <end position="175"/>
    </location>
</feature>
<evidence type="ECO:0000256" key="1">
    <source>
        <dbReference type="SAM" id="SignalP"/>
    </source>
</evidence>
<dbReference type="Pfam" id="PF16024">
    <property type="entry name" value="DUF4785_1st"/>
    <property type="match status" value="1"/>
</dbReference>
<dbReference type="AlphaFoldDB" id="A0A378LA90"/>
<evidence type="ECO:0000313" key="8">
    <source>
        <dbReference type="Proteomes" id="UP000255110"/>
    </source>
</evidence>
<evidence type="ECO:0008006" key="9">
    <source>
        <dbReference type="Google" id="ProtNLM"/>
    </source>
</evidence>
<dbReference type="InterPro" id="IPR048296">
    <property type="entry name" value="DUF4785_central"/>
</dbReference>
<dbReference type="OrthoDB" id="5646881at2"/>
<name>A0A378LA90_9GAMM</name>
<keyword evidence="1" id="KW-0732">Signal</keyword>
<evidence type="ECO:0000259" key="3">
    <source>
        <dbReference type="Pfam" id="PF20942"/>
    </source>
</evidence>